<gene>
    <name evidence="1" type="primary">sycN</name>
    <name evidence="1" type="ORF">ACFOW7_11950</name>
</gene>
<dbReference type="RefSeq" id="WP_378164482.1">
    <property type="nucleotide sequence ID" value="NZ_JBHSBU010000001.1"/>
</dbReference>
<dbReference type="InterPro" id="IPR012673">
    <property type="entry name" value="T3SS_SynN"/>
</dbReference>
<dbReference type="EMBL" id="JBHSBU010000001">
    <property type="protein sequence ID" value="MFC4160061.1"/>
    <property type="molecule type" value="Genomic_DNA"/>
</dbReference>
<dbReference type="CDD" id="cd17031">
    <property type="entry name" value="T3SC_IA_SycN-like"/>
    <property type="match status" value="1"/>
</dbReference>
<dbReference type="SUPFAM" id="SSF69635">
    <property type="entry name" value="Type III secretory system chaperone-like"/>
    <property type="match status" value="1"/>
</dbReference>
<protein>
    <submittedName>
        <fullName evidence="1">Type III secretion chaperone SycN</fullName>
    </submittedName>
</protein>
<evidence type="ECO:0000313" key="1">
    <source>
        <dbReference type="EMBL" id="MFC4160061.1"/>
    </source>
</evidence>
<dbReference type="Pfam" id="PF21665">
    <property type="entry name" value="Type_III_SycN"/>
    <property type="match status" value="1"/>
</dbReference>
<dbReference type="Gene3D" id="3.30.1460.10">
    <property type="match status" value="1"/>
</dbReference>
<organism evidence="1 2">
    <name type="scientific">Chitinimonas lacunae</name>
    <dbReference type="NCBI Taxonomy" id="1963018"/>
    <lineage>
        <taxon>Bacteria</taxon>
        <taxon>Pseudomonadati</taxon>
        <taxon>Pseudomonadota</taxon>
        <taxon>Betaproteobacteria</taxon>
        <taxon>Neisseriales</taxon>
        <taxon>Chitinibacteraceae</taxon>
        <taxon>Chitinimonas</taxon>
    </lineage>
</organism>
<keyword evidence="2" id="KW-1185">Reference proteome</keyword>
<name>A0ABV8MSJ9_9NEIS</name>
<comment type="caution">
    <text evidence="1">The sequence shown here is derived from an EMBL/GenBank/DDBJ whole genome shotgun (WGS) entry which is preliminary data.</text>
</comment>
<dbReference type="Proteomes" id="UP001595791">
    <property type="component" value="Unassembled WGS sequence"/>
</dbReference>
<reference evidence="2" key="1">
    <citation type="journal article" date="2019" name="Int. J. Syst. Evol. Microbiol.">
        <title>The Global Catalogue of Microorganisms (GCM) 10K type strain sequencing project: providing services to taxonomists for standard genome sequencing and annotation.</title>
        <authorList>
            <consortium name="The Broad Institute Genomics Platform"/>
            <consortium name="The Broad Institute Genome Sequencing Center for Infectious Disease"/>
            <person name="Wu L."/>
            <person name="Ma J."/>
        </authorList>
    </citation>
    <scope>NUCLEOTIDE SEQUENCE [LARGE SCALE GENOMIC DNA]</scope>
    <source>
        <strain evidence="2">LMG 29894</strain>
    </source>
</reference>
<accession>A0ABV8MSJ9</accession>
<dbReference type="NCBIfam" id="TIGR02503">
    <property type="entry name" value="type_III_SycN"/>
    <property type="match status" value="1"/>
</dbReference>
<sequence>MNWLDATLNDFGRQLGLADLRFDQQGVVQLGFSDQGSLGIERRDDEVLIYLVRPLDYHDATLAERALKLVERRQGWRFPVQTGSLPEQRLLFLTRLPHAAFTLPALEEALQLLDRLHRQLAAR</sequence>
<evidence type="ECO:0000313" key="2">
    <source>
        <dbReference type="Proteomes" id="UP001595791"/>
    </source>
</evidence>
<proteinExistence type="predicted"/>